<accession>A0A6G9IAC8</accession>
<keyword evidence="2" id="KW-0560">Oxidoreductase</keyword>
<dbReference type="GO" id="GO:0051213">
    <property type="term" value="F:dioxygenase activity"/>
    <property type="evidence" value="ECO:0007669"/>
    <property type="project" value="UniProtKB-KW"/>
</dbReference>
<keyword evidence="2" id="KW-0223">Dioxygenase</keyword>
<organism evidence="2 3">
    <name type="scientific">Zophobihabitans entericus</name>
    <dbReference type="NCBI Taxonomy" id="1635327"/>
    <lineage>
        <taxon>Bacteria</taxon>
        <taxon>Pseudomonadati</taxon>
        <taxon>Pseudomonadota</taxon>
        <taxon>Gammaproteobacteria</taxon>
        <taxon>Orbales</taxon>
        <taxon>Orbaceae</taxon>
        <taxon>Zophobihabitans</taxon>
    </lineage>
</organism>
<feature type="domain" description="VOC" evidence="1">
    <location>
        <begin position="2"/>
        <end position="127"/>
    </location>
</feature>
<reference evidence="2 3" key="1">
    <citation type="submission" date="2020-03" db="EMBL/GenBank/DDBJ databases">
        <title>Complete genome sequence of Orbus sp. IPMB12 (BCRC 80908).</title>
        <authorList>
            <person name="Lo W.-S."/>
            <person name="Chang T.-H."/>
            <person name="Kuo C.-H."/>
        </authorList>
    </citation>
    <scope>NUCLEOTIDE SEQUENCE [LARGE SCALE GENOMIC DNA]</scope>
    <source>
        <strain evidence="2 3">IPMB12</strain>
    </source>
</reference>
<dbReference type="InterPro" id="IPR004360">
    <property type="entry name" value="Glyas_Fos-R_dOase_dom"/>
</dbReference>
<dbReference type="PANTHER" id="PTHR36113">
    <property type="entry name" value="LYASE, PUTATIVE-RELATED-RELATED"/>
    <property type="match status" value="1"/>
</dbReference>
<evidence type="ECO:0000313" key="3">
    <source>
        <dbReference type="Proteomes" id="UP000501168"/>
    </source>
</evidence>
<dbReference type="InterPro" id="IPR037523">
    <property type="entry name" value="VOC_core"/>
</dbReference>
<dbReference type="KEGG" id="orb:IPMB12_05540"/>
<proteinExistence type="predicted"/>
<dbReference type="AlphaFoldDB" id="A0A6G9IAC8"/>
<dbReference type="InterPro" id="IPR029068">
    <property type="entry name" value="Glyas_Bleomycin-R_OHBP_Dase"/>
</dbReference>
<keyword evidence="3" id="KW-1185">Reference proteome</keyword>
<dbReference type="SUPFAM" id="SSF54593">
    <property type="entry name" value="Glyoxalase/Bleomycin resistance protein/Dihydroxybiphenyl dioxygenase"/>
    <property type="match status" value="1"/>
</dbReference>
<evidence type="ECO:0000259" key="1">
    <source>
        <dbReference type="PROSITE" id="PS51819"/>
    </source>
</evidence>
<sequence>MKITHIALWTSDLECQVEFWKKYFSGIPNEKYISKNNPGFESYFIKLQEGPTIELMTKPDLVKVKETNNMTGWVHIAISVGSEQAVNNIATQAEKDGILVGKPRLTGDGYYEAVIEDPDGNLVEIVS</sequence>
<gene>
    <name evidence="2" type="ORF">IPMB12_05540</name>
</gene>
<dbReference type="Proteomes" id="UP000501168">
    <property type="component" value="Chromosome"/>
</dbReference>
<name>A0A6G9IAC8_9GAMM</name>
<dbReference type="EMBL" id="CP050253">
    <property type="protein sequence ID" value="QIQ21188.1"/>
    <property type="molecule type" value="Genomic_DNA"/>
</dbReference>
<dbReference type="Pfam" id="PF00903">
    <property type="entry name" value="Glyoxalase"/>
    <property type="match status" value="1"/>
</dbReference>
<dbReference type="InterPro" id="IPR051332">
    <property type="entry name" value="Fosfomycin_Res_Enzymes"/>
</dbReference>
<dbReference type="InParanoid" id="A0A6G9IAC8"/>
<dbReference type="Gene3D" id="3.10.180.10">
    <property type="entry name" value="2,3-Dihydroxybiphenyl 1,2-Dioxygenase, domain 1"/>
    <property type="match status" value="1"/>
</dbReference>
<protein>
    <submittedName>
        <fullName evidence="2">Glyoxalase/bleomycin resistance/extradiol dioxygenase family protein</fullName>
    </submittedName>
</protein>
<dbReference type="PANTHER" id="PTHR36113:SF1">
    <property type="entry name" value="GLYOXALASE_BLEOMYCIN RESISTANCE PROTEIN_DIOXYGENASE"/>
    <property type="match status" value="1"/>
</dbReference>
<dbReference type="RefSeq" id="WP_166915734.1">
    <property type="nucleotide sequence ID" value="NZ_CP050253.1"/>
</dbReference>
<evidence type="ECO:0000313" key="2">
    <source>
        <dbReference type="EMBL" id="QIQ21188.1"/>
    </source>
</evidence>
<dbReference type="PROSITE" id="PS51819">
    <property type="entry name" value="VOC"/>
    <property type="match status" value="1"/>
</dbReference>